<name>A0A833PEA3_ACIBZ</name>
<evidence type="ECO:0000256" key="1">
    <source>
        <dbReference type="ARBA" id="ARBA00022679"/>
    </source>
</evidence>
<dbReference type="PANTHER" id="PTHR43800:SF1">
    <property type="entry name" value="PEPTIDYL-LYSINE N-ACETYLTRANSFERASE YJAB"/>
    <property type="match status" value="1"/>
</dbReference>
<feature type="domain" description="N-acetyltransferase" evidence="3">
    <location>
        <begin position="5"/>
        <end position="146"/>
    </location>
</feature>
<dbReference type="SUPFAM" id="SSF55729">
    <property type="entry name" value="Acyl-CoA N-acyltransferases (Nat)"/>
    <property type="match status" value="1"/>
</dbReference>
<dbReference type="Proteomes" id="UP000490535">
    <property type="component" value="Unassembled WGS sequence"/>
</dbReference>
<proteinExistence type="predicted"/>
<dbReference type="EMBL" id="WNDP01000089">
    <property type="protein sequence ID" value="KAF1022585.1"/>
    <property type="molecule type" value="Genomic_DNA"/>
</dbReference>
<reference evidence="5" key="1">
    <citation type="journal article" date="2020" name="MBio">
        <title>Horizontal gene transfer to a defensive symbiont with a reduced genome amongst a multipartite beetle microbiome.</title>
        <authorList>
            <person name="Waterworth S.C."/>
            <person name="Florez L.V."/>
            <person name="Rees E.R."/>
            <person name="Hertweck C."/>
            <person name="Kaltenpoth M."/>
            <person name="Kwan J.C."/>
        </authorList>
    </citation>
    <scope>NUCLEOTIDE SEQUENCE [LARGE SCALE GENOMIC DNA]</scope>
</reference>
<accession>A0A833PEA3</accession>
<dbReference type="InterPro" id="IPR016181">
    <property type="entry name" value="Acyl_CoA_acyltransferase"/>
</dbReference>
<organism evidence="4 5">
    <name type="scientific">Acinetobacter bereziniae</name>
    <name type="common">Acinetobacter genomosp. 10</name>
    <dbReference type="NCBI Taxonomy" id="106648"/>
    <lineage>
        <taxon>Bacteria</taxon>
        <taxon>Pseudomonadati</taxon>
        <taxon>Pseudomonadota</taxon>
        <taxon>Gammaproteobacteria</taxon>
        <taxon>Moraxellales</taxon>
        <taxon>Moraxellaceae</taxon>
        <taxon>Acinetobacter</taxon>
    </lineage>
</organism>
<keyword evidence="2" id="KW-0012">Acyltransferase</keyword>
<dbReference type="Gene3D" id="3.40.630.30">
    <property type="match status" value="1"/>
</dbReference>
<dbReference type="Pfam" id="PF13508">
    <property type="entry name" value="Acetyltransf_7"/>
    <property type="match status" value="1"/>
</dbReference>
<comment type="caution">
    <text evidence="4">The sequence shown here is derived from an EMBL/GenBank/DDBJ whole genome shotgun (WGS) entry which is preliminary data.</text>
</comment>
<dbReference type="PROSITE" id="PS51186">
    <property type="entry name" value="GNAT"/>
    <property type="match status" value="1"/>
</dbReference>
<dbReference type="AlphaFoldDB" id="A0A833PEA3"/>
<protein>
    <submittedName>
        <fullName evidence="4">Putative N-acetyltransferase YjaB</fullName>
    </submittedName>
</protein>
<sequence length="146" mass="16964">MLPLINIRKASIDDFKVLSEIWLEASLIAHHFIPEIYWKAHKLKMQNIYLPMSEVYLAEYHQQISGFIALLDHKLAAIFVSPSHQGKGVGTALVQYAQTIRTELELNVYQENPKSVQFYKTLGFEVVEEGIDLETNLKEFLMRWIK</sequence>
<evidence type="ECO:0000259" key="3">
    <source>
        <dbReference type="PROSITE" id="PS51186"/>
    </source>
</evidence>
<evidence type="ECO:0000313" key="4">
    <source>
        <dbReference type="EMBL" id="KAF1022585.1"/>
    </source>
</evidence>
<keyword evidence="1 4" id="KW-0808">Transferase</keyword>
<dbReference type="CDD" id="cd04301">
    <property type="entry name" value="NAT_SF"/>
    <property type="match status" value="1"/>
</dbReference>
<gene>
    <name evidence="4" type="primary">yjaB_2</name>
    <name evidence="4" type="ORF">GAK29_03163</name>
</gene>
<dbReference type="GO" id="GO:0016747">
    <property type="term" value="F:acyltransferase activity, transferring groups other than amino-acyl groups"/>
    <property type="evidence" value="ECO:0007669"/>
    <property type="project" value="InterPro"/>
</dbReference>
<dbReference type="PANTHER" id="PTHR43800">
    <property type="entry name" value="PEPTIDYL-LYSINE N-ACETYLTRANSFERASE YJAB"/>
    <property type="match status" value="1"/>
</dbReference>
<dbReference type="InterPro" id="IPR000182">
    <property type="entry name" value="GNAT_dom"/>
</dbReference>
<evidence type="ECO:0000256" key="2">
    <source>
        <dbReference type="ARBA" id="ARBA00023315"/>
    </source>
</evidence>
<evidence type="ECO:0000313" key="5">
    <source>
        <dbReference type="Proteomes" id="UP000490535"/>
    </source>
</evidence>